<evidence type="ECO:0000313" key="1">
    <source>
        <dbReference type="EMBL" id="MPN29407.1"/>
    </source>
</evidence>
<comment type="caution">
    <text evidence="1">The sequence shown here is derived from an EMBL/GenBank/DDBJ whole genome shotgun (WGS) entry which is preliminary data.</text>
</comment>
<dbReference type="GO" id="GO:0005829">
    <property type="term" value="C:cytosol"/>
    <property type="evidence" value="ECO:0007669"/>
    <property type="project" value="TreeGrafter"/>
</dbReference>
<dbReference type="AlphaFoldDB" id="A0A645GR82"/>
<dbReference type="GO" id="GO:0050157">
    <property type="term" value="F:ornithine racemase activity"/>
    <property type="evidence" value="ECO:0007669"/>
    <property type="project" value="UniProtKB-EC"/>
</dbReference>
<dbReference type="GO" id="GO:0008784">
    <property type="term" value="F:alanine racemase activity"/>
    <property type="evidence" value="ECO:0007669"/>
    <property type="project" value="TreeGrafter"/>
</dbReference>
<dbReference type="PANTHER" id="PTHR30511">
    <property type="entry name" value="ALANINE RACEMASE"/>
    <property type="match status" value="1"/>
</dbReference>
<keyword evidence="1" id="KW-0413">Isomerase</keyword>
<dbReference type="InterPro" id="IPR000821">
    <property type="entry name" value="Ala_racemase"/>
</dbReference>
<dbReference type="EMBL" id="VSSQ01080088">
    <property type="protein sequence ID" value="MPN29407.1"/>
    <property type="molecule type" value="Genomic_DNA"/>
</dbReference>
<organism evidence="1">
    <name type="scientific">bioreactor metagenome</name>
    <dbReference type="NCBI Taxonomy" id="1076179"/>
    <lineage>
        <taxon>unclassified sequences</taxon>
        <taxon>metagenomes</taxon>
        <taxon>ecological metagenomes</taxon>
    </lineage>
</organism>
<dbReference type="EC" id="5.1.1.12" evidence="1"/>
<protein>
    <submittedName>
        <fullName evidence="1">Ornithine racemase</fullName>
        <ecNumber evidence="1">5.1.1.12</ecNumber>
    </submittedName>
</protein>
<sequence>MRKVLELPGLEIYGLGTNYGCYGTVLANEKNTNEFVELANYLEKKLSTKFKYLSGGNCSSYYLVEKGTMPNKINHLRMGGQHIFGIEYVEGRYLDGYSHSNKDINKYVSDAYILKAEIIEIRKKPTVPVGELGVDSFMKSKTFVDRGVRKNAILSFGLQDVPWENIHPVEEDIQILGQTSNHTIIDINDTNDKYQLGDIIRFEVDYTALMLLCNADSVKKVFLNKQ</sequence>
<gene>
    <name evidence="1" type="primary">orr_16</name>
    <name evidence="1" type="ORF">SDC9_176860</name>
</gene>
<name>A0A645GR82_9ZZZZ</name>
<accession>A0A645GR82</accession>
<dbReference type="GO" id="GO:0030170">
    <property type="term" value="F:pyridoxal phosphate binding"/>
    <property type="evidence" value="ECO:0007669"/>
    <property type="project" value="TreeGrafter"/>
</dbReference>
<proteinExistence type="predicted"/>
<dbReference type="PANTHER" id="PTHR30511:SF3">
    <property type="entry name" value="LYSINE RACEMASE"/>
    <property type="match status" value="1"/>
</dbReference>
<reference evidence="1" key="1">
    <citation type="submission" date="2019-08" db="EMBL/GenBank/DDBJ databases">
        <authorList>
            <person name="Kucharzyk K."/>
            <person name="Murdoch R.W."/>
            <person name="Higgins S."/>
            <person name="Loffler F."/>
        </authorList>
    </citation>
    <scope>NUCLEOTIDE SEQUENCE</scope>
</reference>